<organism evidence="1 2">
    <name type="scientific">Candidatus Giovannonibacteria bacterium GW2011_GWA1_44_29</name>
    <dbReference type="NCBI Taxonomy" id="1618646"/>
    <lineage>
        <taxon>Bacteria</taxon>
        <taxon>Candidatus Giovannoniibacteriota</taxon>
    </lineage>
</organism>
<reference evidence="1 2" key="1">
    <citation type="journal article" date="2015" name="Nature">
        <title>rRNA introns, odd ribosomes, and small enigmatic genomes across a large radiation of phyla.</title>
        <authorList>
            <person name="Brown C.T."/>
            <person name="Hug L.A."/>
            <person name="Thomas B.C."/>
            <person name="Sharon I."/>
            <person name="Castelle C.J."/>
            <person name="Singh A."/>
            <person name="Wilkins M.J."/>
            <person name="Williams K.H."/>
            <person name="Banfield J.F."/>
        </authorList>
    </citation>
    <scope>NUCLEOTIDE SEQUENCE [LARGE SCALE GENOMIC DNA]</scope>
</reference>
<evidence type="ECO:0000313" key="2">
    <source>
        <dbReference type="Proteomes" id="UP000034652"/>
    </source>
</evidence>
<dbReference type="EMBL" id="LCIV01000004">
    <property type="protein sequence ID" value="KKT63984.1"/>
    <property type="molecule type" value="Genomic_DNA"/>
</dbReference>
<evidence type="ECO:0000313" key="1">
    <source>
        <dbReference type="EMBL" id="KKT63984.1"/>
    </source>
</evidence>
<sequence>MAKSKTKQEEPKLDGMRLGIDTQLTTDACEELKRWGVKKLSPRSNV</sequence>
<accession>A0A0G1LW64</accession>
<dbReference type="Proteomes" id="UP000034652">
    <property type="component" value="Unassembled WGS sequence"/>
</dbReference>
<dbReference type="AlphaFoldDB" id="A0A0G1LW64"/>
<protein>
    <submittedName>
        <fullName evidence="1">Uncharacterized protein</fullName>
    </submittedName>
</protein>
<proteinExistence type="predicted"/>
<gene>
    <name evidence="1" type="ORF">UW57_C0004G0094</name>
</gene>
<comment type="caution">
    <text evidence="1">The sequence shown here is derived from an EMBL/GenBank/DDBJ whole genome shotgun (WGS) entry which is preliminary data.</text>
</comment>
<name>A0A0G1LW64_9BACT</name>